<dbReference type="PROSITE" id="PS51340">
    <property type="entry name" value="MOSC"/>
    <property type="match status" value="1"/>
</dbReference>
<dbReference type="AlphaFoldDB" id="A0A8J8GNW4"/>
<comment type="caution">
    <text evidence="2">The sequence shown here is derived from an EMBL/GenBank/DDBJ whole genome shotgun (WGS) entry which is preliminary data.</text>
</comment>
<evidence type="ECO:0000313" key="2">
    <source>
        <dbReference type="EMBL" id="NUB91882.1"/>
    </source>
</evidence>
<feature type="domain" description="MOSC" evidence="1">
    <location>
        <begin position="93"/>
        <end position="264"/>
    </location>
</feature>
<evidence type="ECO:0000313" key="5">
    <source>
        <dbReference type="Proteomes" id="UP001016761"/>
    </source>
</evidence>
<evidence type="ECO:0000313" key="3">
    <source>
        <dbReference type="EMBL" id="NUC72293.1"/>
    </source>
</evidence>
<reference evidence="2 5" key="1">
    <citation type="submission" date="2020-06" db="EMBL/GenBank/DDBJ databases">
        <title>Haloterrigena sp. nov., an extremely halophilic archaeon isolated from a saline sediment.</title>
        <authorList>
            <person name="Liu B.-B."/>
        </authorList>
    </citation>
    <scope>NUCLEOTIDE SEQUENCE</scope>
    <source>
        <strain evidence="2">SYSU A121-1</strain>
        <strain evidence="3 5">SYSU A558-1</strain>
    </source>
</reference>
<organism evidence="2 4">
    <name type="scientific">Haloterrigena gelatinilytica</name>
    <dbReference type="NCBI Taxonomy" id="2741724"/>
    <lineage>
        <taxon>Archaea</taxon>
        <taxon>Methanobacteriati</taxon>
        <taxon>Methanobacteriota</taxon>
        <taxon>Stenosarchaea group</taxon>
        <taxon>Halobacteria</taxon>
        <taxon>Halobacteriales</taxon>
        <taxon>Natrialbaceae</taxon>
        <taxon>Haloterrigena</taxon>
    </lineage>
</organism>
<sequence length="274" mass="30555">MVHLERIRIRPVASLDAVSVSERTLVDRGPEWERRYTIVERTPGSDARPAPVTAEREPRLRRLETTYDLERETVTIRERGSDETATFHLDLDRECFASWLSEFLGYPVEIVRTDESGGPDAAVPSGPTVVSAETLETVAEWYDEIDADELCRRVQPTLVVGGAPPFWEDRLYGRADRIVPVEVGSTTLYGTAPSQLRGVSARDPETGAQTDGFRETFVERRRATLPDWASAVRFDHYFRLLSETQVPQASVGTTLSVDEPITVGEPVPSPTPAD</sequence>
<dbReference type="Proteomes" id="UP001016761">
    <property type="component" value="Unassembled WGS sequence"/>
</dbReference>
<keyword evidence="5" id="KW-1185">Reference proteome</keyword>
<evidence type="ECO:0000259" key="1">
    <source>
        <dbReference type="PROSITE" id="PS51340"/>
    </source>
</evidence>
<dbReference type="GO" id="GO:0030170">
    <property type="term" value="F:pyridoxal phosphate binding"/>
    <property type="evidence" value="ECO:0007669"/>
    <property type="project" value="InterPro"/>
</dbReference>
<dbReference type="GO" id="GO:0003824">
    <property type="term" value="F:catalytic activity"/>
    <property type="evidence" value="ECO:0007669"/>
    <property type="project" value="InterPro"/>
</dbReference>
<dbReference type="RefSeq" id="WP_174680230.1">
    <property type="nucleotide sequence ID" value="NZ_JABUQZ010000001.1"/>
</dbReference>
<protein>
    <submittedName>
        <fullName evidence="2">MOSC N-terminal beta barrel domain-containing protein</fullName>
    </submittedName>
</protein>
<dbReference type="OrthoDB" id="211216at2157"/>
<dbReference type="Proteomes" id="UP000728647">
    <property type="component" value="Unassembled WGS sequence"/>
</dbReference>
<dbReference type="EMBL" id="JABUQZ010000001">
    <property type="protein sequence ID" value="NUC72293.1"/>
    <property type="molecule type" value="Genomic_DNA"/>
</dbReference>
<gene>
    <name evidence="2" type="ORF">HT576_12745</name>
    <name evidence="3" type="ORF">HTZ84_08205</name>
</gene>
<name>A0A8J8GNW4_9EURY</name>
<dbReference type="Pfam" id="PF03476">
    <property type="entry name" value="MOSC_N"/>
    <property type="match status" value="1"/>
</dbReference>
<proteinExistence type="predicted"/>
<dbReference type="SUPFAM" id="SSF141673">
    <property type="entry name" value="MOSC N-terminal domain-like"/>
    <property type="match status" value="1"/>
</dbReference>
<accession>A0A8J8GNW4</accession>
<dbReference type="InterPro" id="IPR005302">
    <property type="entry name" value="MoCF_Sase_C"/>
</dbReference>
<evidence type="ECO:0000313" key="4">
    <source>
        <dbReference type="Proteomes" id="UP000728647"/>
    </source>
</evidence>
<dbReference type="GO" id="GO:0030151">
    <property type="term" value="F:molybdenum ion binding"/>
    <property type="evidence" value="ECO:0007669"/>
    <property type="project" value="InterPro"/>
</dbReference>
<dbReference type="InterPro" id="IPR005303">
    <property type="entry name" value="MOCOS_middle"/>
</dbReference>
<dbReference type="EMBL" id="JABURA010000001">
    <property type="protein sequence ID" value="NUB91882.1"/>
    <property type="molecule type" value="Genomic_DNA"/>
</dbReference>